<dbReference type="AlphaFoldDB" id="A0A2P6TE54"/>
<dbReference type="EMBL" id="LHPG02000021">
    <property type="protein sequence ID" value="PRW20921.1"/>
    <property type="molecule type" value="Genomic_DNA"/>
</dbReference>
<evidence type="ECO:0000256" key="1">
    <source>
        <dbReference type="SAM" id="MobiDB-lite"/>
    </source>
</evidence>
<evidence type="ECO:0000313" key="3">
    <source>
        <dbReference type="Proteomes" id="UP000239899"/>
    </source>
</evidence>
<evidence type="ECO:0000313" key="2">
    <source>
        <dbReference type="EMBL" id="PRW20921.1"/>
    </source>
</evidence>
<comment type="caution">
    <text evidence="2">The sequence shown here is derived from an EMBL/GenBank/DDBJ whole genome shotgun (WGS) entry which is preliminary data.</text>
</comment>
<name>A0A2P6TE54_CHLSO</name>
<feature type="compositionally biased region" description="Basic residues" evidence="1">
    <location>
        <begin position="164"/>
        <end position="173"/>
    </location>
</feature>
<accession>A0A2P6TE54</accession>
<dbReference type="Proteomes" id="UP000239899">
    <property type="component" value="Unassembled WGS sequence"/>
</dbReference>
<reference evidence="2 3" key="1">
    <citation type="journal article" date="2018" name="Plant J.">
        <title>Genome sequences of Chlorella sorokiniana UTEX 1602 and Micractinium conductrix SAG 241.80: implications to maltose excretion by a green alga.</title>
        <authorList>
            <person name="Arriola M.B."/>
            <person name="Velmurugan N."/>
            <person name="Zhang Y."/>
            <person name="Plunkett M.H."/>
            <person name="Hondzo H."/>
            <person name="Barney B.M."/>
        </authorList>
    </citation>
    <scope>NUCLEOTIDE SEQUENCE [LARGE SCALE GENOMIC DNA]</scope>
    <source>
        <strain evidence="3">UTEX 1602</strain>
    </source>
</reference>
<keyword evidence="3" id="KW-1185">Reference proteome</keyword>
<organism evidence="2 3">
    <name type="scientific">Chlorella sorokiniana</name>
    <name type="common">Freshwater green alga</name>
    <dbReference type="NCBI Taxonomy" id="3076"/>
    <lineage>
        <taxon>Eukaryota</taxon>
        <taxon>Viridiplantae</taxon>
        <taxon>Chlorophyta</taxon>
        <taxon>core chlorophytes</taxon>
        <taxon>Trebouxiophyceae</taxon>
        <taxon>Chlorellales</taxon>
        <taxon>Chlorellaceae</taxon>
        <taxon>Chlorella clade</taxon>
        <taxon>Chlorella</taxon>
    </lineage>
</organism>
<sequence length="181" mass="18509">MPQRVFVVSPFASMALSRCSGGTPSPPLKALAAAAPAAAVAAALKPVSLPAGMPNPSHGLARHLKLLLQLNELAAASTSPTTPPSATADTAAAAAAAQARSTDVLAYLAGWGRLAEQQGGAEPPPSCDIWSSLMPSVRTGDMLGERQQATLHTPRASPASNGRVQKHSKRRFAGPRQLPTP</sequence>
<proteinExistence type="predicted"/>
<protein>
    <submittedName>
        <fullName evidence="2">Uncharacterized protein</fullName>
    </submittedName>
</protein>
<gene>
    <name evidence="2" type="ORF">C2E21_8640</name>
</gene>
<feature type="region of interest" description="Disordered" evidence="1">
    <location>
        <begin position="139"/>
        <end position="181"/>
    </location>
</feature>